<dbReference type="EMBL" id="LGHJ01000008">
    <property type="protein sequence ID" value="KPL77768.1"/>
    <property type="molecule type" value="Genomic_DNA"/>
</dbReference>
<dbReference type="Proteomes" id="UP000050514">
    <property type="component" value="Unassembled WGS sequence"/>
</dbReference>
<dbReference type="STRING" id="360411.AC812_02670"/>
<keyword evidence="1" id="KW-0472">Membrane</keyword>
<evidence type="ECO:0000256" key="1">
    <source>
        <dbReference type="SAM" id="Phobius"/>
    </source>
</evidence>
<keyword evidence="4" id="KW-1185">Reference proteome</keyword>
<dbReference type="InterPro" id="IPR012495">
    <property type="entry name" value="TadE-like_dom"/>
</dbReference>
<protein>
    <recommendedName>
        <fullName evidence="2">TadE-like domain-containing protein</fullName>
    </recommendedName>
</protein>
<dbReference type="RefSeq" id="WP_061914341.1">
    <property type="nucleotide sequence ID" value="NZ_DF967971.1"/>
</dbReference>
<comment type="caution">
    <text evidence="3">The sequence shown here is derived from an EMBL/GenBank/DDBJ whole genome shotgun (WGS) entry which is preliminary data.</text>
</comment>
<feature type="domain" description="TadE-like" evidence="2">
    <location>
        <begin position="12"/>
        <end position="51"/>
    </location>
</feature>
<evidence type="ECO:0000313" key="4">
    <source>
        <dbReference type="Proteomes" id="UP000050514"/>
    </source>
</evidence>
<dbReference type="AlphaFoldDB" id="A0A0P6X410"/>
<sequence>MRFLFSKRAIETLEAAITFPIAILVMLATVNLGMVVYGQQAVQAAARHGARMGSVAQQCGACYAASAASSAIDSDPIVKEPSVAILSPGGVAGSILSVRVSGTIPSFLGTLVPGLPGNFPVSAEATFRQEGW</sequence>
<evidence type="ECO:0000259" key="2">
    <source>
        <dbReference type="Pfam" id="PF07811"/>
    </source>
</evidence>
<proteinExistence type="predicted"/>
<gene>
    <name evidence="3" type="ORF">AC812_02670</name>
</gene>
<evidence type="ECO:0000313" key="3">
    <source>
        <dbReference type="EMBL" id="KPL77768.1"/>
    </source>
</evidence>
<name>A0A0P6X410_9CHLR</name>
<keyword evidence="1" id="KW-1133">Transmembrane helix</keyword>
<reference evidence="3 4" key="1">
    <citation type="submission" date="2015-07" db="EMBL/GenBank/DDBJ databases">
        <title>Draft genome of Bellilinea caldifistulae DSM 17877.</title>
        <authorList>
            <person name="Hemp J."/>
            <person name="Ward L.M."/>
            <person name="Pace L.A."/>
            <person name="Fischer W.W."/>
        </authorList>
    </citation>
    <scope>NUCLEOTIDE SEQUENCE [LARGE SCALE GENOMIC DNA]</scope>
    <source>
        <strain evidence="3 4">GOMI-1</strain>
    </source>
</reference>
<keyword evidence="1" id="KW-0812">Transmembrane</keyword>
<accession>A0A0P6X410</accession>
<feature type="transmembrane region" description="Helical" evidence="1">
    <location>
        <begin position="12"/>
        <end position="37"/>
    </location>
</feature>
<organism evidence="3 4">
    <name type="scientific">Bellilinea caldifistulae</name>
    <dbReference type="NCBI Taxonomy" id="360411"/>
    <lineage>
        <taxon>Bacteria</taxon>
        <taxon>Bacillati</taxon>
        <taxon>Chloroflexota</taxon>
        <taxon>Anaerolineae</taxon>
        <taxon>Anaerolineales</taxon>
        <taxon>Anaerolineaceae</taxon>
        <taxon>Bellilinea</taxon>
    </lineage>
</organism>
<dbReference type="Pfam" id="PF07811">
    <property type="entry name" value="TadE"/>
    <property type="match status" value="1"/>
</dbReference>